<evidence type="ECO:0000256" key="2">
    <source>
        <dbReference type="ARBA" id="ARBA00022649"/>
    </source>
</evidence>
<dbReference type="Gene3D" id="3.30.2310.20">
    <property type="entry name" value="RelE-like"/>
    <property type="match status" value="1"/>
</dbReference>
<feature type="non-terminal residue" evidence="3">
    <location>
        <position position="87"/>
    </location>
</feature>
<dbReference type="InterPro" id="IPR051803">
    <property type="entry name" value="TA_system_RelE-like_toxin"/>
</dbReference>
<dbReference type="InterPro" id="IPR035093">
    <property type="entry name" value="RelE/ParE_toxin_dom_sf"/>
</dbReference>
<keyword evidence="2" id="KW-1277">Toxin-antitoxin system</keyword>
<dbReference type="PANTHER" id="PTHR33755">
    <property type="entry name" value="TOXIN PARE1-RELATED"/>
    <property type="match status" value="1"/>
</dbReference>
<accession>X0UGY2</accession>
<dbReference type="PANTHER" id="PTHR33755:SF5">
    <property type="entry name" value="TYPE II TOXIN-ANTITOXIN SYSTEM RELE_PARE FAMILY TOXIN"/>
    <property type="match status" value="1"/>
</dbReference>
<dbReference type="Pfam" id="PF05016">
    <property type="entry name" value="ParE_toxin"/>
    <property type="match status" value="1"/>
</dbReference>
<dbReference type="AlphaFoldDB" id="X0UGY2"/>
<reference evidence="3" key="1">
    <citation type="journal article" date="2014" name="Front. Microbiol.">
        <title>High frequency of phylogenetically diverse reductive dehalogenase-homologous genes in deep subseafloor sedimentary metagenomes.</title>
        <authorList>
            <person name="Kawai M."/>
            <person name="Futagami T."/>
            <person name="Toyoda A."/>
            <person name="Takaki Y."/>
            <person name="Nishi S."/>
            <person name="Hori S."/>
            <person name="Arai W."/>
            <person name="Tsubouchi T."/>
            <person name="Morono Y."/>
            <person name="Uchiyama I."/>
            <person name="Ito T."/>
            <person name="Fujiyama A."/>
            <person name="Inagaki F."/>
            <person name="Takami H."/>
        </authorList>
    </citation>
    <scope>NUCLEOTIDE SEQUENCE</scope>
    <source>
        <strain evidence="3">Expedition CK06-06</strain>
    </source>
</reference>
<evidence type="ECO:0000313" key="3">
    <source>
        <dbReference type="EMBL" id="GAF99667.1"/>
    </source>
</evidence>
<comment type="caution">
    <text evidence="3">The sequence shown here is derived from an EMBL/GenBank/DDBJ whole genome shotgun (WGS) entry which is preliminary data.</text>
</comment>
<protein>
    <recommendedName>
        <fullName evidence="4">Plasmid stabilization system protein</fullName>
    </recommendedName>
</protein>
<organism evidence="3">
    <name type="scientific">marine sediment metagenome</name>
    <dbReference type="NCBI Taxonomy" id="412755"/>
    <lineage>
        <taxon>unclassified sequences</taxon>
        <taxon>metagenomes</taxon>
        <taxon>ecological metagenomes</taxon>
    </lineage>
</organism>
<dbReference type="EMBL" id="BARS01028845">
    <property type="protein sequence ID" value="GAF99667.1"/>
    <property type="molecule type" value="Genomic_DNA"/>
</dbReference>
<comment type="similarity">
    <text evidence="1">Belongs to the RelE toxin family.</text>
</comment>
<evidence type="ECO:0008006" key="4">
    <source>
        <dbReference type="Google" id="ProtNLM"/>
    </source>
</evidence>
<name>X0UGY2_9ZZZZ</name>
<evidence type="ECO:0000256" key="1">
    <source>
        <dbReference type="ARBA" id="ARBA00006226"/>
    </source>
</evidence>
<dbReference type="InterPro" id="IPR007712">
    <property type="entry name" value="RelE/ParE_toxin"/>
</dbReference>
<dbReference type="SUPFAM" id="SSF143011">
    <property type="entry name" value="RelE-like"/>
    <property type="match status" value="1"/>
</dbReference>
<sequence>MSQEYNIIWADIAEKDLKNIIEYIADDSPLNAQKVFKKIKEKASSLYSFPDCGRSVPELKEQDILQYRELIHSPWQIIYRISRNTVY</sequence>
<gene>
    <name evidence="3" type="ORF">S01H1_45172</name>
</gene>
<proteinExistence type="inferred from homology"/>